<dbReference type="EMBL" id="BLXT01003087">
    <property type="protein sequence ID" value="GFO00403.1"/>
    <property type="molecule type" value="Genomic_DNA"/>
</dbReference>
<name>A0AAV4A191_9GAST</name>
<keyword evidence="3" id="KW-1185">Reference proteome</keyword>
<evidence type="ECO:0000313" key="2">
    <source>
        <dbReference type="EMBL" id="GFO00403.1"/>
    </source>
</evidence>
<evidence type="ECO:0000256" key="1">
    <source>
        <dbReference type="SAM" id="MobiDB-lite"/>
    </source>
</evidence>
<dbReference type="AlphaFoldDB" id="A0AAV4A191"/>
<dbReference type="Proteomes" id="UP000735302">
    <property type="component" value="Unassembled WGS sequence"/>
</dbReference>
<organism evidence="2 3">
    <name type="scientific">Plakobranchus ocellatus</name>
    <dbReference type="NCBI Taxonomy" id="259542"/>
    <lineage>
        <taxon>Eukaryota</taxon>
        <taxon>Metazoa</taxon>
        <taxon>Spiralia</taxon>
        <taxon>Lophotrochozoa</taxon>
        <taxon>Mollusca</taxon>
        <taxon>Gastropoda</taxon>
        <taxon>Heterobranchia</taxon>
        <taxon>Euthyneura</taxon>
        <taxon>Panpulmonata</taxon>
        <taxon>Sacoglossa</taxon>
        <taxon>Placobranchoidea</taxon>
        <taxon>Plakobranchidae</taxon>
        <taxon>Plakobranchus</taxon>
    </lineage>
</organism>
<feature type="region of interest" description="Disordered" evidence="1">
    <location>
        <begin position="1"/>
        <end position="33"/>
    </location>
</feature>
<comment type="caution">
    <text evidence="2">The sequence shown here is derived from an EMBL/GenBank/DDBJ whole genome shotgun (WGS) entry which is preliminary data.</text>
</comment>
<accession>A0AAV4A191</accession>
<reference evidence="2 3" key="1">
    <citation type="journal article" date="2021" name="Elife">
        <title>Chloroplast acquisition without the gene transfer in kleptoplastic sea slugs, Plakobranchus ocellatus.</title>
        <authorList>
            <person name="Maeda T."/>
            <person name="Takahashi S."/>
            <person name="Yoshida T."/>
            <person name="Shimamura S."/>
            <person name="Takaki Y."/>
            <person name="Nagai Y."/>
            <person name="Toyoda A."/>
            <person name="Suzuki Y."/>
            <person name="Arimoto A."/>
            <person name="Ishii H."/>
            <person name="Satoh N."/>
            <person name="Nishiyama T."/>
            <person name="Hasebe M."/>
            <person name="Maruyama T."/>
            <person name="Minagawa J."/>
            <person name="Obokata J."/>
            <person name="Shigenobu S."/>
        </authorList>
    </citation>
    <scope>NUCLEOTIDE SEQUENCE [LARGE SCALE GENOMIC DNA]</scope>
</reference>
<gene>
    <name evidence="2" type="ORF">PoB_002690800</name>
</gene>
<sequence length="82" mass="9270">MGEGFLESAPEHDAPSSDNGDECKNNMDNLTRSNAGHGRIVQWKLSKPYCCRLDRYKDGQSELDHGLLAGRWSRGLAFFLWL</sequence>
<feature type="compositionally biased region" description="Basic and acidic residues" evidence="1">
    <location>
        <begin position="9"/>
        <end position="25"/>
    </location>
</feature>
<protein>
    <submittedName>
        <fullName evidence="2">Uncharacterized protein</fullName>
    </submittedName>
</protein>
<proteinExistence type="predicted"/>
<evidence type="ECO:0000313" key="3">
    <source>
        <dbReference type="Proteomes" id="UP000735302"/>
    </source>
</evidence>